<comment type="caution">
    <text evidence="1">The sequence shown here is derived from an EMBL/GenBank/DDBJ whole genome shotgun (WGS) entry which is preliminary data.</text>
</comment>
<evidence type="ECO:0000313" key="1">
    <source>
        <dbReference type="EMBL" id="OGD89167.1"/>
    </source>
</evidence>
<proteinExistence type="predicted"/>
<dbReference type="Proteomes" id="UP000177369">
    <property type="component" value="Unassembled WGS sequence"/>
</dbReference>
<sequence>MRKLQKHFYSNFVDLDSLETDLDLLTLSKSEKDELLELAHVHVHQTVMDAILNELNETDKKRFLELMAEGRDEKIWEHLNAKVEKIEDKIVIAAKQIKQEMREDIRKVKT</sequence>
<evidence type="ECO:0000313" key="2">
    <source>
        <dbReference type="Proteomes" id="UP000177369"/>
    </source>
</evidence>
<dbReference type="STRING" id="1797714.A3D04_03535"/>
<protein>
    <submittedName>
        <fullName evidence="1">Uncharacterized protein</fullName>
    </submittedName>
</protein>
<organism evidence="1 2">
    <name type="scientific">Candidatus Curtissbacteria bacterium RIFCSPHIGHO2_02_FULL_40_16b</name>
    <dbReference type="NCBI Taxonomy" id="1797714"/>
    <lineage>
        <taxon>Bacteria</taxon>
        <taxon>Candidatus Curtissiibacteriota</taxon>
    </lineage>
</organism>
<gene>
    <name evidence="1" type="ORF">A3D04_03535</name>
</gene>
<reference evidence="1 2" key="1">
    <citation type="journal article" date="2016" name="Nat. Commun.">
        <title>Thousands of microbial genomes shed light on interconnected biogeochemical processes in an aquifer system.</title>
        <authorList>
            <person name="Anantharaman K."/>
            <person name="Brown C.T."/>
            <person name="Hug L.A."/>
            <person name="Sharon I."/>
            <person name="Castelle C.J."/>
            <person name="Probst A.J."/>
            <person name="Thomas B.C."/>
            <person name="Singh A."/>
            <person name="Wilkins M.J."/>
            <person name="Karaoz U."/>
            <person name="Brodie E.L."/>
            <person name="Williams K.H."/>
            <person name="Hubbard S.S."/>
            <person name="Banfield J.F."/>
        </authorList>
    </citation>
    <scope>NUCLEOTIDE SEQUENCE [LARGE SCALE GENOMIC DNA]</scope>
</reference>
<name>A0A1F5GBG1_9BACT</name>
<dbReference type="EMBL" id="MFBD01000010">
    <property type="protein sequence ID" value="OGD89167.1"/>
    <property type="molecule type" value="Genomic_DNA"/>
</dbReference>
<accession>A0A1F5GBG1</accession>
<dbReference type="AlphaFoldDB" id="A0A1F5GBG1"/>